<dbReference type="GO" id="GO:0005829">
    <property type="term" value="C:cytosol"/>
    <property type="evidence" value="ECO:0007669"/>
    <property type="project" value="TreeGrafter"/>
</dbReference>
<dbReference type="PANTHER" id="PTHR36965:SF1">
    <property type="entry name" value="FE(2+)-TRAFFICKING PROTEIN-RELATED"/>
    <property type="match status" value="1"/>
</dbReference>
<dbReference type="STRING" id="391625.PPSIR1_37589"/>
<sequence>MNQARVVQCIKLGEELPGIPFQPLPTEFGKLLFEKVSMQAWQMWLRESPRLINTYRVDLQTAEGRAFLENQMKIFFGFEQGDMADTAWRPPEEG</sequence>
<organism evidence="2 3">
    <name type="scientific">Plesiocystis pacifica SIR-1</name>
    <dbReference type="NCBI Taxonomy" id="391625"/>
    <lineage>
        <taxon>Bacteria</taxon>
        <taxon>Pseudomonadati</taxon>
        <taxon>Myxococcota</taxon>
        <taxon>Polyangia</taxon>
        <taxon>Nannocystales</taxon>
        <taxon>Nannocystaceae</taxon>
        <taxon>Plesiocystis</taxon>
    </lineage>
</organism>
<keyword evidence="3" id="KW-1185">Reference proteome</keyword>
<dbReference type="eggNOG" id="COG2924">
    <property type="taxonomic scope" value="Bacteria"/>
</dbReference>
<protein>
    <submittedName>
        <fullName evidence="2">Fe(II) trafficking protein YggX</fullName>
    </submittedName>
</protein>
<dbReference type="AlphaFoldDB" id="A6GB43"/>
<dbReference type="Proteomes" id="UP000005801">
    <property type="component" value="Unassembled WGS sequence"/>
</dbReference>
<evidence type="ECO:0000313" key="3">
    <source>
        <dbReference type="Proteomes" id="UP000005801"/>
    </source>
</evidence>
<dbReference type="SUPFAM" id="SSF111148">
    <property type="entry name" value="YggX-like"/>
    <property type="match status" value="1"/>
</dbReference>
<name>A6GB43_9BACT</name>
<dbReference type="PANTHER" id="PTHR36965">
    <property type="entry name" value="FE(2+)-TRAFFICKING PROTEIN-RELATED"/>
    <property type="match status" value="1"/>
</dbReference>
<evidence type="ECO:0000313" key="2">
    <source>
        <dbReference type="EMBL" id="EDM76925.1"/>
    </source>
</evidence>
<dbReference type="GO" id="GO:0034599">
    <property type="term" value="P:cellular response to oxidative stress"/>
    <property type="evidence" value="ECO:0007669"/>
    <property type="project" value="TreeGrafter"/>
</dbReference>
<dbReference type="NCBIfam" id="NF003817">
    <property type="entry name" value="PRK05408.1"/>
    <property type="match status" value="1"/>
</dbReference>
<comment type="caution">
    <text evidence="2">The sequence shown here is derived from an EMBL/GenBank/DDBJ whole genome shotgun (WGS) entry which is preliminary data.</text>
</comment>
<dbReference type="InterPro" id="IPR007457">
    <property type="entry name" value="Fe_traffick_prot_YggX"/>
</dbReference>
<dbReference type="RefSeq" id="WP_006973934.1">
    <property type="nucleotide sequence ID" value="NZ_ABCS01000055.1"/>
</dbReference>
<evidence type="ECO:0000256" key="1">
    <source>
        <dbReference type="ARBA" id="ARBA00023004"/>
    </source>
</evidence>
<reference evidence="2 3" key="1">
    <citation type="submission" date="2007-06" db="EMBL/GenBank/DDBJ databases">
        <authorList>
            <person name="Shimkets L."/>
            <person name="Ferriera S."/>
            <person name="Johnson J."/>
            <person name="Kravitz S."/>
            <person name="Beeson K."/>
            <person name="Sutton G."/>
            <person name="Rogers Y.-H."/>
            <person name="Friedman R."/>
            <person name="Frazier M."/>
            <person name="Venter J.C."/>
        </authorList>
    </citation>
    <scope>NUCLEOTIDE SEQUENCE [LARGE SCALE GENOMIC DNA]</scope>
    <source>
        <strain evidence="2 3">SIR-1</strain>
    </source>
</reference>
<keyword evidence="1" id="KW-0408">Iron</keyword>
<gene>
    <name evidence="2" type="ORF">PPSIR1_37589</name>
</gene>
<dbReference type="Gene3D" id="1.10.3880.10">
    <property type="entry name" value="Fe(II) trafficking protein YggX"/>
    <property type="match status" value="1"/>
</dbReference>
<dbReference type="Pfam" id="PF04362">
    <property type="entry name" value="Iron_traffic"/>
    <property type="match status" value="1"/>
</dbReference>
<accession>A6GB43</accession>
<dbReference type="EMBL" id="ABCS01000055">
    <property type="protein sequence ID" value="EDM76925.1"/>
    <property type="molecule type" value="Genomic_DNA"/>
</dbReference>
<dbReference type="OrthoDB" id="9804318at2"/>
<dbReference type="InterPro" id="IPR036766">
    <property type="entry name" value="Fe_traffick_prot_YggX_sf"/>
</dbReference>
<dbReference type="GO" id="GO:0005506">
    <property type="term" value="F:iron ion binding"/>
    <property type="evidence" value="ECO:0007669"/>
    <property type="project" value="InterPro"/>
</dbReference>
<proteinExistence type="predicted"/>